<organism evidence="1 2">
    <name type="scientific">Ignelater luminosus</name>
    <name type="common">Cucubano</name>
    <name type="synonym">Pyrophorus luminosus</name>
    <dbReference type="NCBI Taxonomy" id="2038154"/>
    <lineage>
        <taxon>Eukaryota</taxon>
        <taxon>Metazoa</taxon>
        <taxon>Ecdysozoa</taxon>
        <taxon>Arthropoda</taxon>
        <taxon>Hexapoda</taxon>
        <taxon>Insecta</taxon>
        <taxon>Pterygota</taxon>
        <taxon>Neoptera</taxon>
        <taxon>Endopterygota</taxon>
        <taxon>Coleoptera</taxon>
        <taxon>Polyphaga</taxon>
        <taxon>Elateriformia</taxon>
        <taxon>Elateroidea</taxon>
        <taxon>Elateridae</taxon>
        <taxon>Agrypninae</taxon>
        <taxon>Pyrophorini</taxon>
        <taxon>Ignelater</taxon>
    </lineage>
</organism>
<sequence length="61" mass="6948">METNQAIKFETNVRNNEDCTLQSLPDNSHLFSHGIQENKEQTNCAFSNSVMEDYLALVNGR</sequence>
<reference evidence="1" key="1">
    <citation type="submission" date="2019-08" db="EMBL/GenBank/DDBJ databases">
        <title>The genome of the North American firefly Photinus pyralis.</title>
        <authorList>
            <consortium name="Photinus pyralis genome working group"/>
            <person name="Fallon T.R."/>
            <person name="Sander Lower S.E."/>
            <person name="Weng J.-K."/>
        </authorList>
    </citation>
    <scope>NUCLEOTIDE SEQUENCE</scope>
    <source>
        <strain evidence="1">TRF0915ILg1</strain>
        <tissue evidence="1">Whole body</tissue>
    </source>
</reference>
<dbReference type="EMBL" id="VTPC01001459">
    <property type="protein sequence ID" value="KAF2901895.1"/>
    <property type="molecule type" value="Genomic_DNA"/>
</dbReference>
<gene>
    <name evidence="1" type="ORF">ILUMI_04296</name>
</gene>
<dbReference type="Proteomes" id="UP000801492">
    <property type="component" value="Unassembled WGS sequence"/>
</dbReference>
<accession>A0A8K0D986</accession>
<protein>
    <submittedName>
        <fullName evidence="1">Uncharacterized protein</fullName>
    </submittedName>
</protein>
<keyword evidence="2" id="KW-1185">Reference proteome</keyword>
<dbReference type="AlphaFoldDB" id="A0A8K0D986"/>
<evidence type="ECO:0000313" key="1">
    <source>
        <dbReference type="EMBL" id="KAF2901895.1"/>
    </source>
</evidence>
<name>A0A8K0D986_IGNLU</name>
<evidence type="ECO:0000313" key="2">
    <source>
        <dbReference type="Proteomes" id="UP000801492"/>
    </source>
</evidence>
<comment type="caution">
    <text evidence="1">The sequence shown here is derived from an EMBL/GenBank/DDBJ whole genome shotgun (WGS) entry which is preliminary data.</text>
</comment>
<proteinExistence type="predicted"/>